<dbReference type="InterPro" id="IPR038416">
    <property type="entry name" value="Ribosom_S30AE_C_sf"/>
</dbReference>
<evidence type="ECO:0000259" key="2">
    <source>
        <dbReference type="Pfam" id="PF16321"/>
    </source>
</evidence>
<dbReference type="Pfam" id="PF02482">
    <property type="entry name" value="Ribosomal_S30AE"/>
    <property type="match status" value="1"/>
</dbReference>
<dbReference type="EMBL" id="VJWX01000147">
    <property type="protein sequence ID" value="TVT49906.1"/>
    <property type="molecule type" value="Genomic_DNA"/>
</dbReference>
<dbReference type="GO" id="GO:0045900">
    <property type="term" value="P:negative regulation of translational elongation"/>
    <property type="evidence" value="ECO:0007669"/>
    <property type="project" value="TreeGrafter"/>
</dbReference>
<dbReference type="PANTHER" id="PTHR33231:SF1">
    <property type="entry name" value="30S RIBOSOMAL PROTEIN"/>
    <property type="match status" value="1"/>
</dbReference>
<keyword evidence="4" id="KW-1185">Reference proteome</keyword>
<dbReference type="AlphaFoldDB" id="A0A558CMB0"/>
<protein>
    <submittedName>
        <fullName evidence="3">HPF/RaiA family ribosome-associated protein</fullName>
    </submittedName>
</protein>
<accession>A0A558CMB0</accession>
<dbReference type="SUPFAM" id="SSF69754">
    <property type="entry name" value="Ribosome binding protein Y (YfiA homologue)"/>
    <property type="match status" value="1"/>
</dbReference>
<dbReference type="PANTHER" id="PTHR33231">
    <property type="entry name" value="30S RIBOSOMAL PROTEIN"/>
    <property type="match status" value="1"/>
</dbReference>
<dbReference type="InterPro" id="IPR003489">
    <property type="entry name" value="RHF/RaiA"/>
</dbReference>
<reference evidence="3 4" key="2">
    <citation type="submission" date="2019-08" db="EMBL/GenBank/DDBJ databases">
        <title>Amycolatopsis acidicola sp. nov., isolated from peat swamp forest soil.</title>
        <authorList>
            <person name="Srisuk N."/>
        </authorList>
    </citation>
    <scope>NUCLEOTIDE SEQUENCE [LARGE SCALE GENOMIC DNA]</scope>
    <source>
        <strain evidence="3 4">TBRC 6029</strain>
    </source>
</reference>
<dbReference type="InterPro" id="IPR036567">
    <property type="entry name" value="RHF-like"/>
</dbReference>
<feature type="domain" description="Sigma 54 modulation/S30EA ribosomal protein C-terminal" evidence="2">
    <location>
        <begin position="119"/>
        <end position="174"/>
    </location>
</feature>
<evidence type="ECO:0000313" key="4">
    <source>
        <dbReference type="Proteomes" id="UP000320011"/>
    </source>
</evidence>
<dbReference type="Gene3D" id="3.30.505.50">
    <property type="entry name" value="Sigma 54 modulation/S30EA ribosomal protein, C-terminal domain"/>
    <property type="match status" value="2"/>
</dbReference>
<evidence type="ECO:0000313" key="3">
    <source>
        <dbReference type="EMBL" id="TVT49906.1"/>
    </source>
</evidence>
<comment type="caution">
    <text evidence="3">The sequence shown here is derived from an EMBL/GenBank/DDBJ whole genome shotgun (WGS) entry which is preliminary data.</text>
</comment>
<reference evidence="3 4" key="1">
    <citation type="submission" date="2019-07" db="EMBL/GenBank/DDBJ databases">
        <authorList>
            <person name="Duangmal K."/>
            <person name="Teo W.F.A."/>
        </authorList>
    </citation>
    <scope>NUCLEOTIDE SEQUENCE [LARGE SCALE GENOMIC DNA]</scope>
    <source>
        <strain evidence="3 4">TBRC 6029</strain>
    </source>
</reference>
<organism evidence="3 4">
    <name type="scientific">Amycolatopsis rhizosphaerae</name>
    <dbReference type="NCBI Taxonomy" id="2053003"/>
    <lineage>
        <taxon>Bacteria</taxon>
        <taxon>Bacillati</taxon>
        <taxon>Actinomycetota</taxon>
        <taxon>Actinomycetes</taxon>
        <taxon>Pseudonocardiales</taxon>
        <taxon>Pseudonocardiaceae</taxon>
        <taxon>Amycolatopsis</taxon>
    </lineage>
</organism>
<dbReference type="Pfam" id="PF16321">
    <property type="entry name" value="Ribosom_S30AE_C"/>
    <property type="match status" value="2"/>
</dbReference>
<dbReference type="GO" id="GO:0043024">
    <property type="term" value="F:ribosomal small subunit binding"/>
    <property type="evidence" value="ECO:0007669"/>
    <property type="project" value="TreeGrafter"/>
</dbReference>
<dbReference type="GO" id="GO:0022627">
    <property type="term" value="C:cytosolic small ribosomal subunit"/>
    <property type="evidence" value="ECO:0007669"/>
    <property type="project" value="TreeGrafter"/>
</dbReference>
<evidence type="ECO:0000256" key="1">
    <source>
        <dbReference type="ARBA" id="ARBA00022845"/>
    </source>
</evidence>
<dbReference type="Proteomes" id="UP000320011">
    <property type="component" value="Unassembled WGS sequence"/>
</dbReference>
<dbReference type="InterPro" id="IPR050574">
    <property type="entry name" value="HPF/YfiA_ribosome-assoc"/>
</dbReference>
<proteinExistence type="predicted"/>
<dbReference type="InterPro" id="IPR032528">
    <property type="entry name" value="Ribosom_S30AE_C"/>
</dbReference>
<dbReference type="OrthoDB" id="3825664at2"/>
<gene>
    <name evidence="3" type="ORF">FNH05_16440</name>
</gene>
<keyword evidence="1" id="KW-0810">Translation regulation</keyword>
<feature type="domain" description="Sigma 54 modulation/S30EA ribosomal protein C-terminal" evidence="2">
    <location>
        <begin position="198"/>
        <end position="242"/>
    </location>
</feature>
<name>A0A558CMB0_9PSEU</name>
<dbReference type="Gene3D" id="3.30.160.100">
    <property type="entry name" value="Ribosome hibernation promotion factor-like"/>
    <property type="match status" value="1"/>
</dbReference>
<sequence>MPGIDDYVRDKIGSLLRLAHRPVLAARVRLTRHGDPAVERPVVAQANLDVSGRIVRAQAEAVNPREAVDRLEERLRRRLEKIAQHWEARRGHAPSAEPHEWRHESEPRAWRAYFPRPEDEREIVRHKVYEPTSLAVDEAAHEMGLLDYDFFLFTEAGTRQDSVLYRAGETGYRLAQLTPPHDHELAPFTLPLTISRQPAPQLTTAEAVDRLNLLGLPFLFFLDVERRRGALLYHRYDGHYGLIAPSEEP</sequence>